<feature type="signal peptide" evidence="1">
    <location>
        <begin position="1"/>
        <end position="23"/>
    </location>
</feature>
<feature type="chain" id="PRO_5046684183" description="Secreted protein" evidence="1">
    <location>
        <begin position="24"/>
        <end position="75"/>
    </location>
</feature>
<evidence type="ECO:0000313" key="2">
    <source>
        <dbReference type="EMBL" id="WML89278.1"/>
    </source>
</evidence>
<name>A0ABY9ML38_9GAMM</name>
<dbReference type="RefSeq" id="WP_038140849.1">
    <property type="nucleotide sequence ID" value="NZ_CP133218.1"/>
</dbReference>
<keyword evidence="3" id="KW-1185">Reference proteome</keyword>
<protein>
    <recommendedName>
        <fullName evidence="4">Secreted protein</fullName>
    </recommendedName>
</protein>
<evidence type="ECO:0000313" key="3">
    <source>
        <dbReference type="Proteomes" id="UP001236657"/>
    </source>
</evidence>
<sequence length="75" mass="8319">MIKPITLSGALLLVSVVSGCATPAPEMTQAQAEINRQYVDQIDESDRNRAHVERMREVEAIERINQSSPSLVIIK</sequence>
<reference evidence="2 3" key="1">
    <citation type="submission" date="2023-08" db="EMBL/GenBank/DDBJ databases">
        <title>New molecular markers tilS and rpoB for phylogenetic and monitoring studies of the genus Thiothrix biodiversity.</title>
        <authorList>
            <person name="Ravin N.V."/>
            <person name="Smolyakov D."/>
            <person name="Markov N.D."/>
            <person name="Beletsky A.V."/>
            <person name="Mardanov A.V."/>
            <person name="Rudenko T.S."/>
            <person name="Grabovich M.Y."/>
        </authorList>
    </citation>
    <scope>NUCLEOTIDE SEQUENCE [LARGE SCALE GENOMIC DNA]</scope>
    <source>
        <strain evidence="2 3">MK1</strain>
    </source>
</reference>
<dbReference type="Proteomes" id="UP001236657">
    <property type="component" value="Chromosome"/>
</dbReference>
<dbReference type="PROSITE" id="PS51257">
    <property type="entry name" value="PROKAR_LIPOPROTEIN"/>
    <property type="match status" value="1"/>
</dbReference>
<dbReference type="EMBL" id="CP133218">
    <property type="protein sequence ID" value="WML89278.1"/>
    <property type="molecule type" value="Genomic_DNA"/>
</dbReference>
<keyword evidence="1" id="KW-0732">Signal</keyword>
<gene>
    <name evidence="2" type="ORF">RCF98_09860</name>
</gene>
<organism evidence="2 3">
    <name type="scientific">Thiothrix lacustris</name>
    <dbReference type="NCBI Taxonomy" id="525917"/>
    <lineage>
        <taxon>Bacteria</taxon>
        <taxon>Pseudomonadati</taxon>
        <taxon>Pseudomonadota</taxon>
        <taxon>Gammaproteobacteria</taxon>
        <taxon>Thiotrichales</taxon>
        <taxon>Thiotrichaceae</taxon>
        <taxon>Thiothrix</taxon>
    </lineage>
</organism>
<evidence type="ECO:0008006" key="4">
    <source>
        <dbReference type="Google" id="ProtNLM"/>
    </source>
</evidence>
<accession>A0ABY9ML38</accession>
<proteinExistence type="predicted"/>
<evidence type="ECO:0000256" key="1">
    <source>
        <dbReference type="SAM" id="SignalP"/>
    </source>
</evidence>